<protein>
    <submittedName>
        <fullName evidence="1">Uncharacterized protein</fullName>
    </submittedName>
</protein>
<name>A0ACC3T817_LIPKO</name>
<dbReference type="Proteomes" id="UP001433508">
    <property type="component" value="Unassembled WGS sequence"/>
</dbReference>
<evidence type="ECO:0000313" key="1">
    <source>
        <dbReference type="EMBL" id="KAK9240038.1"/>
    </source>
</evidence>
<sequence length="230" mass="25389">MAATARRTSQVHELLSSNSPPLSSRGPLPEPPQVTKPDRANHERRRSGIMEKRSASNASSGSSATVRPLPVEVHDVVDVDEHLSSPSRRKRRRVIIDAEREDVIELKDDSSSSSDEEGVEQIDESATVSWRNLPQIEEKPRESPTILSEFTCVICFDQPDILAATPCGHLYCYDCIYRALSAGTKATATTGECSVCRRKVPYKRVLPLEMKLGEGELDEVEEAAAPKPHT</sequence>
<comment type="caution">
    <text evidence="1">The sequence shown here is derived from an EMBL/GenBank/DDBJ whole genome shotgun (WGS) entry which is preliminary data.</text>
</comment>
<evidence type="ECO:0000313" key="2">
    <source>
        <dbReference type="Proteomes" id="UP001433508"/>
    </source>
</evidence>
<accession>A0ACC3T817</accession>
<keyword evidence="2" id="KW-1185">Reference proteome</keyword>
<reference evidence="2" key="1">
    <citation type="journal article" date="2024" name="Front. Bioeng. Biotechnol.">
        <title>Genome-scale model development and genomic sequencing of the oleaginous clade Lipomyces.</title>
        <authorList>
            <person name="Czajka J.J."/>
            <person name="Han Y."/>
            <person name="Kim J."/>
            <person name="Mondo S.J."/>
            <person name="Hofstad B.A."/>
            <person name="Robles A."/>
            <person name="Haridas S."/>
            <person name="Riley R."/>
            <person name="LaButti K."/>
            <person name="Pangilinan J."/>
            <person name="Andreopoulos W."/>
            <person name="Lipzen A."/>
            <person name="Yan J."/>
            <person name="Wang M."/>
            <person name="Ng V."/>
            <person name="Grigoriev I.V."/>
            <person name="Spatafora J.W."/>
            <person name="Magnuson J.K."/>
            <person name="Baker S.E."/>
            <person name="Pomraning K.R."/>
        </authorList>
    </citation>
    <scope>NUCLEOTIDE SEQUENCE [LARGE SCALE GENOMIC DNA]</scope>
    <source>
        <strain evidence="2">CBS 7786</strain>
    </source>
</reference>
<organism evidence="1 2">
    <name type="scientific">Lipomyces kononenkoae</name>
    <name type="common">Yeast</name>
    <dbReference type="NCBI Taxonomy" id="34357"/>
    <lineage>
        <taxon>Eukaryota</taxon>
        <taxon>Fungi</taxon>
        <taxon>Dikarya</taxon>
        <taxon>Ascomycota</taxon>
        <taxon>Saccharomycotina</taxon>
        <taxon>Lipomycetes</taxon>
        <taxon>Lipomycetales</taxon>
        <taxon>Lipomycetaceae</taxon>
        <taxon>Lipomyces</taxon>
    </lineage>
</organism>
<dbReference type="EMBL" id="MU971342">
    <property type="protein sequence ID" value="KAK9240038.1"/>
    <property type="molecule type" value="Genomic_DNA"/>
</dbReference>
<gene>
    <name evidence="1" type="ORF">V1525DRAFT_396685</name>
</gene>
<proteinExistence type="predicted"/>